<dbReference type="AlphaFoldDB" id="A0A0A9H3P1"/>
<reference evidence="1" key="2">
    <citation type="journal article" date="2015" name="Data Brief">
        <title>Shoot transcriptome of the giant reed, Arundo donax.</title>
        <authorList>
            <person name="Barrero R.A."/>
            <person name="Guerrero F.D."/>
            <person name="Moolhuijzen P."/>
            <person name="Goolsby J.A."/>
            <person name="Tidwell J."/>
            <person name="Bellgard S.E."/>
            <person name="Bellgard M.I."/>
        </authorList>
    </citation>
    <scope>NUCLEOTIDE SEQUENCE</scope>
    <source>
        <tissue evidence="1">Shoot tissue taken approximately 20 cm above the soil surface</tissue>
    </source>
</reference>
<reference evidence="1" key="1">
    <citation type="submission" date="2014-09" db="EMBL/GenBank/DDBJ databases">
        <authorList>
            <person name="Magalhaes I.L.F."/>
            <person name="Oliveira U."/>
            <person name="Santos F.R."/>
            <person name="Vidigal T.H.D.A."/>
            <person name="Brescovit A.D."/>
            <person name="Santos A.J."/>
        </authorList>
    </citation>
    <scope>NUCLEOTIDE SEQUENCE</scope>
    <source>
        <tissue evidence="1">Shoot tissue taken approximately 20 cm above the soil surface</tissue>
    </source>
</reference>
<evidence type="ECO:0000313" key="1">
    <source>
        <dbReference type="EMBL" id="JAE27488.1"/>
    </source>
</evidence>
<dbReference type="EMBL" id="GBRH01170408">
    <property type="protein sequence ID" value="JAE27488.1"/>
    <property type="molecule type" value="Transcribed_RNA"/>
</dbReference>
<protein>
    <submittedName>
        <fullName evidence="1">Uncharacterized protein</fullName>
    </submittedName>
</protein>
<sequence length="18" mass="1959">MFACHTSSLLPGHLMGTR</sequence>
<accession>A0A0A9H3P1</accession>
<proteinExistence type="predicted"/>
<name>A0A0A9H3P1_ARUDO</name>
<organism evidence="1">
    <name type="scientific">Arundo donax</name>
    <name type="common">Giant reed</name>
    <name type="synonym">Donax arundinaceus</name>
    <dbReference type="NCBI Taxonomy" id="35708"/>
    <lineage>
        <taxon>Eukaryota</taxon>
        <taxon>Viridiplantae</taxon>
        <taxon>Streptophyta</taxon>
        <taxon>Embryophyta</taxon>
        <taxon>Tracheophyta</taxon>
        <taxon>Spermatophyta</taxon>
        <taxon>Magnoliopsida</taxon>
        <taxon>Liliopsida</taxon>
        <taxon>Poales</taxon>
        <taxon>Poaceae</taxon>
        <taxon>PACMAD clade</taxon>
        <taxon>Arundinoideae</taxon>
        <taxon>Arundineae</taxon>
        <taxon>Arundo</taxon>
    </lineage>
</organism>